<dbReference type="Proteomes" id="UP000224567">
    <property type="component" value="Unassembled WGS sequence"/>
</dbReference>
<reference evidence="2 3" key="1">
    <citation type="journal article" date="2017" name="Genome Biol.">
        <title>New reference genome sequences of hot pepper reveal the massive evolution of plant disease-resistance genes by retroduplication.</title>
        <authorList>
            <person name="Kim S."/>
            <person name="Park J."/>
            <person name="Yeom S.I."/>
            <person name="Kim Y.M."/>
            <person name="Seo E."/>
            <person name="Kim K.T."/>
            <person name="Kim M.S."/>
            <person name="Lee J.M."/>
            <person name="Cheong K."/>
            <person name="Shin H.S."/>
            <person name="Kim S.B."/>
            <person name="Han K."/>
            <person name="Lee J."/>
            <person name="Park M."/>
            <person name="Lee H.A."/>
            <person name="Lee H.Y."/>
            <person name="Lee Y."/>
            <person name="Oh S."/>
            <person name="Lee J.H."/>
            <person name="Choi E."/>
            <person name="Choi E."/>
            <person name="Lee S.E."/>
            <person name="Jeon J."/>
            <person name="Kim H."/>
            <person name="Choi G."/>
            <person name="Song H."/>
            <person name="Lee J."/>
            <person name="Lee S.C."/>
            <person name="Kwon J.K."/>
            <person name="Lee H.Y."/>
            <person name="Koo N."/>
            <person name="Hong Y."/>
            <person name="Kim R.W."/>
            <person name="Kang W.H."/>
            <person name="Huh J.H."/>
            <person name="Kang B.C."/>
            <person name="Yang T.J."/>
            <person name="Lee Y.H."/>
            <person name="Bennetzen J.L."/>
            <person name="Choi D."/>
        </authorList>
    </citation>
    <scope>NUCLEOTIDE SEQUENCE [LARGE SCALE GENOMIC DNA]</scope>
    <source>
        <strain evidence="3">cv. PBC81</strain>
    </source>
</reference>
<comment type="caution">
    <text evidence="2">The sequence shown here is derived from an EMBL/GenBank/DDBJ whole genome shotgun (WGS) entry which is preliminary data.</text>
</comment>
<dbReference type="PANTHER" id="PTHR33022:SF13">
    <property type="entry name" value="UBIQUITIN-LIKE PROTEASE FAMILY PROFILE DOMAIN-CONTAINING PROTEIN"/>
    <property type="match status" value="1"/>
</dbReference>
<keyword evidence="3" id="KW-1185">Reference proteome</keyword>
<evidence type="ECO:0000313" key="2">
    <source>
        <dbReference type="EMBL" id="PHT45602.1"/>
    </source>
</evidence>
<accession>A0A2G2WK62</accession>
<sequence length="169" mass="19144">MSDTPSLVSGSPDTPGSIDISIGSSRNLSTTRRFVPNGHSILKTIIKNFKERQDATGYTWKGVTESTSKFYWHEFMKTEIGREPNSSEIFKKLHQKRMAVLLMPSRRALMDCGLFVATYAEFLSDGHQIPSSEFDPQMHCIRYTSLLWDYGVNKTSNGYVSDNQDPPRP</sequence>
<reference evidence="3" key="2">
    <citation type="journal article" date="2017" name="J. Anim. Genet.">
        <title>Multiple reference genome sequences of hot pepper reveal the massive evolution of plant disease resistance genes by retroduplication.</title>
        <authorList>
            <person name="Kim S."/>
            <person name="Park J."/>
            <person name="Yeom S.-I."/>
            <person name="Kim Y.-M."/>
            <person name="Seo E."/>
            <person name="Kim K.-T."/>
            <person name="Kim M.-S."/>
            <person name="Lee J.M."/>
            <person name="Cheong K."/>
            <person name="Shin H.-S."/>
            <person name="Kim S.-B."/>
            <person name="Han K."/>
            <person name="Lee J."/>
            <person name="Park M."/>
            <person name="Lee H.-A."/>
            <person name="Lee H.-Y."/>
            <person name="Lee Y."/>
            <person name="Oh S."/>
            <person name="Lee J.H."/>
            <person name="Choi E."/>
            <person name="Choi E."/>
            <person name="Lee S.E."/>
            <person name="Jeon J."/>
            <person name="Kim H."/>
            <person name="Choi G."/>
            <person name="Song H."/>
            <person name="Lee J."/>
            <person name="Lee S.-C."/>
            <person name="Kwon J.-K."/>
            <person name="Lee H.-Y."/>
            <person name="Koo N."/>
            <person name="Hong Y."/>
            <person name="Kim R.W."/>
            <person name="Kang W.-H."/>
            <person name="Huh J.H."/>
            <person name="Kang B.-C."/>
            <person name="Yang T.-J."/>
            <person name="Lee Y.-H."/>
            <person name="Bennetzen J.L."/>
            <person name="Choi D."/>
        </authorList>
    </citation>
    <scope>NUCLEOTIDE SEQUENCE [LARGE SCALE GENOMIC DNA]</scope>
    <source>
        <strain evidence="3">cv. PBC81</strain>
    </source>
</reference>
<evidence type="ECO:0000256" key="1">
    <source>
        <dbReference type="SAM" id="MobiDB-lite"/>
    </source>
</evidence>
<protein>
    <recommendedName>
        <fullName evidence="4">Ubiquitin-like protease family profile domain-containing protein</fullName>
    </recommendedName>
</protein>
<name>A0A2G2WK62_CAPBA</name>
<evidence type="ECO:0000313" key="3">
    <source>
        <dbReference type="Proteomes" id="UP000224567"/>
    </source>
</evidence>
<proteinExistence type="predicted"/>
<dbReference type="EMBL" id="MLFT02000006">
    <property type="protein sequence ID" value="PHT45602.1"/>
    <property type="molecule type" value="Genomic_DNA"/>
</dbReference>
<organism evidence="2 3">
    <name type="scientific">Capsicum baccatum</name>
    <name type="common">Peruvian pepper</name>
    <dbReference type="NCBI Taxonomy" id="33114"/>
    <lineage>
        <taxon>Eukaryota</taxon>
        <taxon>Viridiplantae</taxon>
        <taxon>Streptophyta</taxon>
        <taxon>Embryophyta</taxon>
        <taxon>Tracheophyta</taxon>
        <taxon>Spermatophyta</taxon>
        <taxon>Magnoliopsida</taxon>
        <taxon>eudicotyledons</taxon>
        <taxon>Gunneridae</taxon>
        <taxon>Pentapetalae</taxon>
        <taxon>asterids</taxon>
        <taxon>lamiids</taxon>
        <taxon>Solanales</taxon>
        <taxon>Solanaceae</taxon>
        <taxon>Solanoideae</taxon>
        <taxon>Capsiceae</taxon>
        <taxon>Capsicum</taxon>
    </lineage>
</organism>
<gene>
    <name evidence="2" type="ORF">CQW23_14760</name>
</gene>
<dbReference type="PANTHER" id="PTHR33022">
    <property type="entry name" value="DUF1985 DOMAIN-CONTAINING PROTEIN"/>
    <property type="match status" value="1"/>
</dbReference>
<dbReference type="AlphaFoldDB" id="A0A2G2WK62"/>
<dbReference type="OrthoDB" id="1303002at2759"/>
<feature type="compositionally biased region" description="Polar residues" evidence="1">
    <location>
        <begin position="1"/>
        <end position="14"/>
    </location>
</feature>
<evidence type="ECO:0008006" key="4">
    <source>
        <dbReference type="Google" id="ProtNLM"/>
    </source>
</evidence>
<feature type="region of interest" description="Disordered" evidence="1">
    <location>
        <begin position="1"/>
        <end position="24"/>
    </location>
</feature>